<protein>
    <submittedName>
        <fullName evidence="6">Uncharacterized protein</fullName>
    </submittedName>
</protein>
<dbReference type="PANTHER" id="PTHR12953">
    <property type="entry name" value="MEMBRANE PROTEIN CH1 RELATED"/>
    <property type="match status" value="1"/>
</dbReference>
<dbReference type="EnsemblMetazoa" id="CJA26236.1">
    <property type="protein sequence ID" value="CJA26236.1"/>
    <property type="gene ID" value="WBGene00181808"/>
</dbReference>
<reference evidence="6" key="2">
    <citation type="submission" date="2022-06" db="UniProtKB">
        <authorList>
            <consortium name="EnsemblMetazoa"/>
        </authorList>
    </citation>
    <scope>IDENTIFICATION</scope>
    <source>
        <strain evidence="6">DF5081</strain>
    </source>
</reference>
<feature type="compositionally biased region" description="Basic and acidic residues" evidence="5">
    <location>
        <begin position="47"/>
        <end position="64"/>
    </location>
</feature>
<feature type="compositionally biased region" description="Basic and acidic residues" evidence="5">
    <location>
        <begin position="1"/>
        <end position="15"/>
    </location>
</feature>
<comment type="subcellular location">
    <subcellularLocation>
        <location evidence="1">Membrane</location>
    </subcellularLocation>
</comment>
<dbReference type="Proteomes" id="UP000005237">
    <property type="component" value="Unassembled WGS sequence"/>
</dbReference>
<reference evidence="7" key="1">
    <citation type="submission" date="2010-08" db="EMBL/GenBank/DDBJ databases">
        <authorList>
            <consortium name="Caenorhabditis japonica Sequencing Consortium"/>
            <person name="Wilson R.K."/>
        </authorList>
    </citation>
    <scope>NUCLEOTIDE SEQUENCE [LARGE SCALE GENOMIC DNA]</scope>
    <source>
        <strain evidence="7">DF5081</strain>
    </source>
</reference>
<keyword evidence="7" id="KW-1185">Reference proteome</keyword>
<proteinExistence type="predicted"/>
<evidence type="ECO:0000256" key="5">
    <source>
        <dbReference type="SAM" id="MobiDB-lite"/>
    </source>
</evidence>
<keyword evidence="3" id="KW-1133">Transmembrane helix</keyword>
<evidence type="ECO:0000256" key="3">
    <source>
        <dbReference type="ARBA" id="ARBA00022989"/>
    </source>
</evidence>
<dbReference type="InterPro" id="IPR045120">
    <property type="entry name" value="Suco/Slp1-like"/>
</dbReference>
<name>A0A8R1I8X9_CAEJA</name>
<dbReference type="GO" id="GO:0016020">
    <property type="term" value="C:membrane"/>
    <property type="evidence" value="ECO:0007669"/>
    <property type="project" value="UniProtKB-SubCell"/>
</dbReference>
<keyword evidence="2" id="KW-0812">Transmembrane</keyword>
<dbReference type="AlphaFoldDB" id="A0A8R1I8X9"/>
<evidence type="ECO:0000256" key="2">
    <source>
        <dbReference type="ARBA" id="ARBA00022692"/>
    </source>
</evidence>
<feature type="region of interest" description="Disordered" evidence="5">
    <location>
        <begin position="1"/>
        <end position="76"/>
    </location>
</feature>
<evidence type="ECO:0000256" key="4">
    <source>
        <dbReference type="ARBA" id="ARBA00023136"/>
    </source>
</evidence>
<accession>A0A8R1I8X9</accession>
<keyword evidence="4" id="KW-0472">Membrane</keyword>
<dbReference type="PANTHER" id="PTHR12953:SF0">
    <property type="entry name" value="SUN DOMAIN-CONTAINING OSSIFICATION FACTOR"/>
    <property type="match status" value="1"/>
</dbReference>
<evidence type="ECO:0000313" key="7">
    <source>
        <dbReference type="Proteomes" id="UP000005237"/>
    </source>
</evidence>
<dbReference type="GO" id="GO:0005737">
    <property type="term" value="C:cytoplasm"/>
    <property type="evidence" value="ECO:0007669"/>
    <property type="project" value="TreeGrafter"/>
</dbReference>
<evidence type="ECO:0000313" key="6">
    <source>
        <dbReference type="EnsemblMetazoa" id="CJA26236.1"/>
    </source>
</evidence>
<organism evidence="6 7">
    <name type="scientific">Caenorhabditis japonica</name>
    <dbReference type="NCBI Taxonomy" id="281687"/>
    <lineage>
        <taxon>Eukaryota</taxon>
        <taxon>Metazoa</taxon>
        <taxon>Ecdysozoa</taxon>
        <taxon>Nematoda</taxon>
        <taxon>Chromadorea</taxon>
        <taxon>Rhabditida</taxon>
        <taxon>Rhabditina</taxon>
        <taxon>Rhabditomorpha</taxon>
        <taxon>Rhabditoidea</taxon>
        <taxon>Rhabditidae</taxon>
        <taxon>Peloderinae</taxon>
        <taxon>Caenorhabditis</taxon>
    </lineage>
</organism>
<evidence type="ECO:0000256" key="1">
    <source>
        <dbReference type="ARBA" id="ARBA00004370"/>
    </source>
</evidence>
<sequence length="191" mass="21983">MWAERSRHSHFDQSRRRNLASIQRFLPKETTTTKPPTSPPPTPNTAKNEKITKNPEEKPQKQKSEPILPAGGSTSQREMVLMKLSKRISAVETNLTLSTEYLSELSKQYVTQMSGYQQELKETRKASKQSAQSLEVAMRAKMSIVKRELRELRQSVLLLQKLEHQRNKQAKNEMSRNIFMSSCHYSSNVPP</sequence>
<dbReference type="GO" id="GO:0034975">
    <property type="term" value="P:protein folding in endoplasmic reticulum"/>
    <property type="evidence" value="ECO:0007669"/>
    <property type="project" value="TreeGrafter"/>
</dbReference>